<sequence>MNNKKIKESGLKEIAKIGLENKKISRWRTRLLNYKFNGAYPDDKYVWLTNVLALKGVDSGNFGVGCILVDVYGNVVVQGHNEVFHPYLSFECG</sequence>
<dbReference type="Proteomes" id="UP000050360">
    <property type="component" value="Unassembled WGS sequence"/>
</dbReference>
<evidence type="ECO:0000313" key="2">
    <source>
        <dbReference type="Proteomes" id="UP000050360"/>
    </source>
</evidence>
<proteinExistence type="predicted"/>
<accession>A0A0P7ZC80</accession>
<dbReference type="SUPFAM" id="SSF53927">
    <property type="entry name" value="Cytidine deaminase-like"/>
    <property type="match status" value="1"/>
</dbReference>
<keyword evidence="1" id="KW-0378">Hydrolase</keyword>
<dbReference type="EMBL" id="LKCM01000252">
    <property type="protein sequence ID" value="KPQ42233.1"/>
    <property type="molecule type" value="Genomic_DNA"/>
</dbReference>
<reference evidence="1 2" key="1">
    <citation type="submission" date="2015-09" db="EMBL/GenBank/DDBJ databases">
        <title>A metagenomics-based metabolic model of nitrate-dependent anaerobic oxidation of methane by Methanoperedens-like archaea.</title>
        <authorList>
            <person name="Arshad A."/>
            <person name="Speth D.R."/>
            <person name="De Graaf R.M."/>
            <person name="Op Den Camp H.J."/>
            <person name="Jetten M.S."/>
            <person name="Welte C.U."/>
        </authorList>
    </citation>
    <scope>NUCLEOTIDE SEQUENCE [LARGE SCALE GENOMIC DNA]</scope>
</reference>
<organism evidence="1 2">
    <name type="scientific">Candidatus Methanoperedens nitratireducens</name>
    <dbReference type="NCBI Taxonomy" id="1392998"/>
    <lineage>
        <taxon>Archaea</taxon>
        <taxon>Methanobacteriati</taxon>
        <taxon>Methanobacteriota</taxon>
        <taxon>Stenosarchaea group</taxon>
        <taxon>Methanomicrobia</taxon>
        <taxon>Methanosarcinales</taxon>
        <taxon>ANME-2 cluster</taxon>
        <taxon>Candidatus Methanoperedentaceae</taxon>
        <taxon>Candidatus Methanoperedens</taxon>
    </lineage>
</organism>
<protein>
    <submittedName>
        <fullName evidence="1">Cytosine deaminase</fullName>
        <ecNumber evidence="1">3.5.4.1</ecNumber>
    </submittedName>
</protein>
<gene>
    <name evidence="1" type="ORF">MPEBLZ_03213</name>
</gene>
<dbReference type="InterPro" id="IPR016193">
    <property type="entry name" value="Cytidine_deaminase-like"/>
</dbReference>
<dbReference type="GO" id="GO:0004131">
    <property type="term" value="F:cytosine deaminase activity"/>
    <property type="evidence" value="ECO:0007669"/>
    <property type="project" value="UniProtKB-EC"/>
</dbReference>
<dbReference type="EC" id="3.5.4.1" evidence="1"/>
<comment type="caution">
    <text evidence="1">The sequence shown here is derived from an EMBL/GenBank/DDBJ whole genome shotgun (WGS) entry which is preliminary data.</text>
</comment>
<name>A0A0P7ZC80_9EURY</name>
<dbReference type="AlphaFoldDB" id="A0A0P7ZC80"/>
<evidence type="ECO:0000313" key="1">
    <source>
        <dbReference type="EMBL" id="KPQ42233.1"/>
    </source>
</evidence>